<dbReference type="PRINTS" id="PR00080">
    <property type="entry name" value="SDRFAMILY"/>
</dbReference>
<name>A0A921DRC2_9BACT</name>
<dbReference type="PROSITE" id="PS00061">
    <property type="entry name" value="ADH_SHORT"/>
    <property type="match status" value="1"/>
</dbReference>
<dbReference type="PANTHER" id="PTHR42760:SF40">
    <property type="entry name" value="3-OXOACYL-[ACYL-CARRIER-PROTEIN] REDUCTASE, CHLOROPLASTIC"/>
    <property type="match status" value="1"/>
</dbReference>
<dbReference type="EMBL" id="DYZA01000077">
    <property type="protein sequence ID" value="HJD96828.1"/>
    <property type="molecule type" value="Genomic_DNA"/>
</dbReference>
<dbReference type="GO" id="GO:0030497">
    <property type="term" value="P:fatty acid elongation"/>
    <property type="evidence" value="ECO:0007669"/>
    <property type="project" value="TreeGrafter"/>
</dbReference>
<reference evidence="2" key="2">
    <citation type="submission" date="2021-09" db="EMBL/GenBank/DDBJ databases">
        <authorList>
            <person name="Gilroy R."/>
        </authorList>
    </citation>
    <scope>NUCLEOTIDE SEQUENCE</scope>
    <source>
        <strain evidence="2">ChiGjej2B2-19336</strain>
    </source>
</reference>
<accession>A0A921DRC2</accession>
<evidence type="ECO:0000313" key="3">
    <source>
        <dbReference type="Proteomes" id="UP000698963"/>
    </source>
</evidence>
<dbReference type="Pfam" id="PF13561">
    <property type="entry name" value="adh_short_C2"/>
    <property type="match status" value="1"/>
</dbReference>
<dbReference type="PANTHER" id="PTHR42760">
    <property type="entry name" value="SHORT-CHAIN DEHYDROGENASES/REDUCTASES FAMILY MEMBER"/>
    <property type="match status" value="1"/>
</dbReference>
<comment type="similarity">
    <text evidence="1">Belongs to the short-chain dehydrogenases/reductases (SDR) family.</text>
</comment>
<dbReference type="AlphaFoldDB" id="A0A921DRC2"/>
<reference evidence="2" key="1">
    <citation type="journal article" date="2021" name="PeerJ">
        <title>Extensive microbial diversity within the chicken gut microbiome revealed by metagenomics and culture.</title>
        <authorList>
            <person name="Gilroy R."/>
            <person name="Ravi A."/>
            <person name="Getino M."/>
            <person name="Pursley I."/>
            <person name="Horton D.L."/>
            <person name="Alikhan N.F."/>
            <person name="Baker D."/>
            <person name="Gharbi K."/>
            <person name="Hall N."/>
            <person name="Watson M."/>
            <person name="Adriaenssens E.M."/>
            <person name="Foster-Nyarko E."/>
            <person name="Jarju S."/>
            <person name="Secka A."/>
            <person name="Antonio M."/>
            <person name="Oren A."/>
            <person name="Chaudhuri R.R."/>
            <person name="La Ragione R."/>
            <person name="Hildebrand F."/>
            <person name="Pallen M.J."/>
        </authorList>
    </citation>
    <scope>NUCLEOTIDE SEQUENCE</scope>
    <source>
        <strain evidence="2">ChiGjej2B2-19336</strain>
    </source>
</reference>
<comment type="caution">
    <text evidence="2">The sequence shown here is derived from an EMBL/GenBank/DDBJ whole genome shotgun (WGS) entry which is preliminary data.</text>
</comment>
<dbReference type="Gene3D" id="3.40.50.720">
    <property type="entry name" value="NAD(P)-binding Rossmann-like Domain"/>
    <property type="match status" value="1"/>
</dbReference>
<gene>
    <name evidence="2" type="ORF">K8W16_04185</name>
</gene>
<dbReference type="InterPro" id="IPR036291">
    <property type="entry name" value="NAD(P)-bd_dom_sf"/>
</dbReference>
<dbReference type="InterPro" id="IPR002347">
    <property type="entry name" value="SDR_fam"/>
</dbReference>
<dbReference type="InterPro" id="IPR020904">
    <property type="entry name" value="Sc_DH/Rdtase_CS"/>
</dbReference>
<protein>
    <submittedName>
        <fullName evidence="2">SDR family oxidoreductase</fullName>
    </submittedName>
</protein>
<sequence length="242" mass="26962">MKKIVITGGASGIGRHMATGFAAKGYEVFALDKQRTTFIEEHIHFFPMDLEEESQIHRCFRYITKQYGEIHVLINNGAVSKFHKPVFELTPQEFDRVIRTNLRGAFLCCKEFISQHSFGSYGRIINIASTRFHQNEAGWEAYGASKGGLVSLTNSLCVSLSCTGITVNAVSPGWIQVEDYEELTEIDHKQHPSGRVGKPEDILNACLFLCEASNDFINGANLLVDGGMTKKMIYADTPDFNA</sequence>
<dbReference type="RefSeq" id="WP_304121401.1">
    <property type="nucleotide sequence ID" value="NZ_DYZA01000077.1"/>
</dbReference>
<organism evidence="2 3">
    <name type="scientific">Mailhella massiliensis</name>
    <dbReference type="NCBI Taxonomy" id="1903261"/>
    <lineage>
        <taxon>Bacteria</taxon>
        <taxon>Pseudomonadati</taxon>
        <taxon>Thermodesulfobacteriota</taxon>
        <taxon>Desulfovibrionia</taxon>
        <taxon>Desulfovibrionales</taxon>
        <taxon>Desulfovibrionaceae</taxon>
        <taxon>Mailhella</taxon>
    </lineage>
</organism>
<evidence type="ECO:0000313" key="2">
    <source>
        <dbReference type="EMBL" id="HJD96828.1"/>
    </source>
</evidence>
<dbReference type="SUPFAM" id="SSF51735">
    <property type="entry name" value="NAD(P)-binding Rossmann-fold domains"/>
    <property type="match status" value="1"/>
</dbReference>
<dbReference type="FunFam" id="3.40.50.720:FF:000084">
    <property type="entry name" value="Short-chain dehydrogenase reductase"/>
    <property type="match status" value="1"/>
</dbReference>
<dbReference type="PRINTS" id="PR00081">
    <property type="entry name" value="GDHRDH"/>
</dbReference>
<proteinExistence type="inferred from homology"/>
<dbReference type="Proteomes" id="UP000698963">
    <property type="component" value="Unassembled WGS sequence"/>
</dbReference>
<evidence type="ECO:0000256" key="1">
    <source>
        <dbReference type="ARBA" id="ARBA00006484"/>
    </source>
</evidence>
<dbReference type="GO" id="GO:0016616">
    <property type="term" value="F:oxidoreductase activity, acting on the CH-OH group of donors, NAD or NADP as acceptor"/>
    <property type="evidence" value="ECO:0007669"/>
    <property type="project" value="TreeGrafter"/>
</dbReference>